<dbReference type="OrthoDB" id="9773772at2"/>
<gene>
    <name evidence="1" type="ORF">HMPREF0645_0322</name>
</gene>
<name>D1PTN7_9BACT</name>
<reference evidence="1 2" key="1">
    <citation type="submission" date="2009-10" db="EMBL/GenBank/DDBJ databases">
        <authorList>
            <person name="Qin X."/>
            <person name="Bachman B."/>
            <person name="Battles P."/>
            <person name="Bell A."/>
            <person name="Bess C."/>
            <person name="Bickham C."/>
            <person name="Chaboub L."/>
            <person name="Chen D."/>
            <person name="Coyle M."/>
            <person name="Deiros D.R."/>
            <person name="Dinh H."/>
            <person name="Forbes L."/>
            <person name="Fowler G."/>
            <person name="Francisco L."/>
            <person name="Fu Q."/>
            <person name="Gubbala S."/>
            <person name="Hale W."/>
            <person name="Han Y."/>
            <person name="Hemphill L."/>
            <person name="Highlander S.K."/>
            <person name="Hirani K."/>
            <person name="Hogues M."/>
            <person name="Jackson L."/>
            <person name="Jakkamsetti A."/>
            <person name="Javaid M."/>
            <person name="Jiang H."/>
            <person name="Korchina V."/>
            <person name="Kovar C."/>
            <person name="Lara F."/>
            <person name="Lee S."/>
            <person name="Mata R."/>
            <person name="Mathew T."/>
            <person name="Moen C."/>
            <person name="Morales K."/>
            <person name="Munidasa M."/>
            <person name="Nazareth L."/>
            <person name="Ngo R."/>
            <person name="Nguyen L."/>
            <person name="Okwuonu G."/>
            <person name="Ongeri F."/>
            <person name="Patil S."/>
            <person name="Petrosino J."/>
            <person name="Pham C."/>
            <person name="Pham P."/>
            <person name="Pu L.-L."/>
            <person name="Puazo M."/>
            <person name="Raj R."/>
            <person name="Reid J."/>
            <person name="Rouhana J."/>
            <person name="Saada N."/>
            <person name="Shang Y."/>
            <person name="Simmons D."/>
            <person name="Thornton R."/>
            <person name="Warren J."/>
            <person name="Weissenberger G."/>
            <person name="Zhang J."/>
            <person name="Zhang L."/>
            <person name="Zhou C."/>
            <person name="Zhu D."/>
            <person name="Muzny D."/>
            <person name="Worley K."/>
            <person name="Gibbs R."/>
        </authorList>
    </citation>
    <scope>NUCLEOTIDE SEQUENCE [LARGE SCALE GENOMIC DNA]</scope>
    <source>
        <strain evidence="1 2">DSM 17361</strain>
    </source>
</reference>
<dbReference type="InterPro" id="IPR011009">
    <property type="entry name" value="Kinase-like_dom_sf"/>
</dbReference>
<sequence length="255" mass="30541">MTPCDMKLIINPKYEPLRPFIESFPSVFDEQGTVVYQGRNTIREFFTDNTHLVVKRFGRMNVLKRVIYSFFRDNKAIRSYRHAEQILQRGFQTPEPIAYIEERKNGLLSDLYYVCCYTKARDIKSQLIDREPYNESLLHAYATFVASLHTHGILHRDLNPTNVLYEVSERGDYQFTLIDINRMTFYDGEVPLIKCMHNLTLFWWLSPVYRAMLDIYAQQRGWSRQDVLKAIRIKEKHDNRWIRRKNFTAIFKHKI</sequence>
<dbReference type="Proteomes" id="UP000003160">
    <property type="component" value="Unassembled WGS sequence"/>
</dbReference>
<proteinExistence type="predicted"/>
<keyword evidence="2" id="KW-1185">Reference proteome</keyword>
<dbReference type="HOGENOM" id="CLU_079054_0_0_10"/>
<protein>
    <recommendedName>
        <fullName evidence="3">Protein kinase domain-containing protein</fullName>
    </recommendedName>
</protein>
<dbReference type="SUPFAM" id="SSF56112">
    <property type="entry name" value="Protein kinase-like (PK-like)"/>
    <property type="match status" value="1"/>
</dbReference>
<accession>D1PTN7</accession>
<evidence type="ECO:0000313" key="2">
    <source>
        <dbReference type="Proteomes" id="UP000003160"/>
    </source>
</evidence>
<evidence type="ECO:0008006" key="3">
    <source>
        <dbReference type="Google" id="ProtNLM"/>
    </source>
</evidence>
<evidence type="ECO:0000313" key="1">
    <source>
        <dbReference type="EMBL" id="EFA45297.1"/>
    </source>
</evidence>
<comment type="caution">
    <text evidence="1">The sequence shown here is derived from an EMBL/GenBank/DDBJ whole genome shotgun (WGS) entry which is preliminary data.</text>
</comment>
<dbReference type="AlphaFoldDB" id="D1PTN7"/>
<dbReference type="Pfam" id="PF06293">
    <property type="entry name" value="Kdo"/>
    <property type="match status" value="1"/>
</dbReference>
<organism evidence="1 2">
    <name type="scientific">Hallella bergensis DSM 17361</name>
    <dbReference type="NCBI Taxonomy" id="585502"/>
    <lineage>
        <taxon>Bacteria</taxon>
        <taxon>Pseudomonadati</taxon>
        <taxon>Bacteroidota</taxon>
        <taxon>Bacteroidia</taxon>
        <taxon>Bacteroidales</taxon>
        <taxon>Prevotellaceae</taxon>
        <taxon>Hallella</taxon>
    </lineage>
</organism>
<dbReference type="EMBL" id="ACKS01000017">
    <property type="protein sequence ID" value="EFA45297.1"/>
    <property type="molecule type" value="Genomic_DNA"/>
</dbReference>
<dbReference type="Gene3D" id="1.10.510.10">
    <property type="entry name" value="Transferase(Phosphotransferase) domain 1"/>
    <property type="match status" value="1"/>
</dbReference>
<dbReference type="eggNOG" id="COG3642">
    <property type="taxonomic scope" value="Bacteria"/>
</dbReference>